<evidence type="ECO:0008006" key="4">
    <source>
        <dbReference type="Google" id="ProtNLM"/>
    </source>
</evidence>
<organism evidence="2 3">
    <name type="scientific">Vibrio scophthalmi</name>
    <dbReference type="NCBI Taxonomy" id="45658"/>
    <lineage>
        <taxon>Bacteria</taxon>
        <taxon>Pseudomonadati</taxon>
        <taxon>Pseudomonadota</taxon>
        <taxon>Gammaproteobacteria</taxon>
        <taxon>Vibrionales</taxon>
        <taxon>Vibrionaceae</taxon>
        <taxon>Vibrio</taxon>
    </lineage>
</organism>
<comment type="caution">
    <text evidence="2">The sequence shown here is derived from an EMBL/GenBank/DDBJ whole genome shotgun (WGS) entry which is preliminary data.</text>
</comment>
<dbReference type="Proteomes" id="UP000095131">
    <property type="component" value="Unassembled WGS sequence"/>
</dbReference>
<dbReference type="OrthoDB" id="6270556at2"/>
<protein>
    <recommendedName>
        <fullName evidence="4">Ig-like domain-containing protein</fullName>
    </recommendedName>
</protein>
<gene>
    <name evidence="2" type="ORF">VSF3289_04611</name>
</gene>
<name>A0A1E3WI72_9VIBR</name>
<feature type="signal peptide" evidence="1">
    <location>
        <begin position="1"/>
        <end position="30"/>
    </location>
</feature>
<evidence type="ECO:0000313" key="3">
    <source>
        <dbReference type="Proteomes" id="UP000095131"/>
    </source>
</evidence>
<evidence type="ECO:0000313" key="2">
    <source>
        <dbReference type="EMBL" id="ODS05470.1"/>
    </source>
</evidence>
<reference evidence="2 3" key="1">
    <citation type="submission" date="2016-08" db="EMBL/GenBank/DDBJ databases">
        <title>Genome sequencing of Vibrio scophthalmi strain FP3289, an isolated from Paralichthys olivaceus.</title>
        <authorList>
            <person name="Han H.-J."/>
        </authorList>
    </citation>
    <scope>NUCLEOTIDE SEQUENCE [LARGE SCALE GENOMIC DNA]</scope>
    <source>
        <strain evidence="2 3">FP3289</strain>
    </source>
</reference>
<keyword evidence="1" id="KW-0732">Signal</keyword>
<dbReference type="PROSITE" id="PS51257">
    <property type="entry name" value="PROKAR_LIPOPROTEIN"/>
    <property type="match status" value="1"/>
</dbReference>
<dbReference type="PATRIC" id="fig|45658.8.peg.4610"/>
<dbReference type="AlphaFoldDB" id="A0A1E3WI72"/>
<sequence>MSCACYRISQWAGMISLAAALSCISVNAIAGCDEIRTQCLVIAQGVESTEACEITTCANTSEYITQWTLANGGAVSEHSDSQSNHIKVNEQAGILLPSSILKPSLTCYAAKDGQIVYCAKDAWL</sequence>
<dbReference type="EMBL" id="MDCJ01000007">
    <property type="protein sequence ID" value="ODS05470.1"/>
    <property type="molecule type" value="Genomic_DNA"/>
</dbReference>
<proteinExistence type="predicted"/>
<dbReference type="RefSeq" id="WP_083239698.1">
    <property type="nucleotide sequence ID" value="NZ_MDCJ01000007.1"/>
</dbReference>
<evidence type="ECO:0000256" key="1">
    <source>
        <dbReference type="SAM" id="SignalP"/>
    </source>
</evidence>
<accession>A0A1E3WI72</accession>
<feature type="chain" id="PRO_5009139493" description="Ig-like domain-containing protein" evidence="1">
    <location>
        <begin position="31"/>
        <end position="124"/>
    </location>
</feature>